<accession>X0YFR9</accession>
<evidence type="ECO:0008006" key="2">
    <source>
        <dbReference type="Google" id="ProtNLM"/>
    </source>
</evidence>
<name>X0YFR9_9ZZZZ</name>
<reference evidence="1" key="1">
    <citation type="journal article" date="2014" name="Front. Microbiol.">
        <title>High frequency of phylogenetically diverse reductive dehalogenase-homologous genes in deep subseafloor sedimentary metagenomes.</title>
        <authorList>
            <person name="Kawai M."/>
            <person name="Futagami T."/>
            <person name="Toyoda A."/>
            <person name="Takaki Y."/>
            <person name="Nishi S."/>
            <person name="Hori S."/>
            <person name="Arai W."/>
            <person name="Tsubouchi T."/>
            <person name="Morono Y."/>
            <person name="Uchiyama I."/>
            <person name="Ito T."/>
            <person name="Fujiyama A."/>
            <person name="Inagaki F."/>
            <person name="Takami H."/>
        </authorList>
    </citation>
    <scope>NUCLEOTIDE SEQUENCE</scope>
    <source>
        <strain evidence="1">Expedition CK06-06</strain>
    </source>
</reference>
<protein>
    <recommendedName>
        <fullName evidence="2">Transcriptional regulator HTH-type FeoC domain-containing protein</fullName>
    </recommendedName>
</protein>
<organism evidence="1">
    <name type="scientific">marine sediment metagenome</name>
    <dbReference type="NCBI Taxonomy" id="412755"/>
    <lineage>
        <taxon>unclassified sequences</taxon>
        <taxon>metagenomes</taxon>
        <taxon>ecological metagenomes</taxon>
    </lineage>
</organism>
<gene>
    <name evidence="1" type="ORF">S01H1_74285</name>
</gene>
<proteinExistence type="predicted"/>
<sequence>MLRRLLALIAGRQGVCSYDELARELGVSRLLVEQLMADLLCSGCLRMAVDECTVEGCTSCSFHTSCSLPGGVRLWELTEKGRRWLAQPQGSSAQRP</sequence>
<comment type="caution">
    <text evidence="1">The sequence shown here is derived from an EMBL/GenBank/DDBJ whole genome shotgun (WGS) entry which is preliminary data.</text>
</comment>
<dbReference type="AlphaFoldDB" id="X0YFR9"/>
<dbReference type="EMBL" id="BARS01049689">
    <property type="protein sequence ID" value="GAG35681.1"/>
    <property type="molecule type" value="Genomic_DNA"/>
</dbReference>
<evidence type="ECO:0000313" key="1">
    <source>
        <dbReference type="EMBL" id="GAG35681.1"/>
    </source>
</evidence>